<feature type="region of interest" description="Disordered" evidence="1">
    <location>
        <begin position="1"/>
        <end position="21"/>
    </location>
</feature>
<feature type="region of interest" description="Disordered" evidence="1">
    <location>
        <begin position="70"/>
        <end position="99"/>
    </location>
</feature>
<gene>
    <name evidence="2" type="ORF">GCM10009668_00460</name>
</gene>
<protein>
    <submittedName>
        <fullName evidence="2">Uncharacterized protein</fullName>
    </submittedName>
</protein>
<evidence type="ECO:0000313" key="3">
    <source>
        <dbReference type="Proteomes" id="UP001501581"/>
    </source>
</evidence>
<feature type="compositionally biased region" description="Acidic residues" evidence="1">
    <location>
        <begin position="89"/>
        <end position="99"/>
    </location>
</feature>
<comment type="caution">
    <text evidence="2">The sequence shown here is derived from an EMBL/GenBank/DDBJ whole genome shotgun (WGS) entry which is preliminary data.</text>
</comment>
<keyword evidence="3" id="KW-1185">Reference proteome</keyword>
<accession>A0ABP4E5W5</accession>
<sequence length="99" mass="10880">MFGDEPTTPEPVAQSTAPPASDWQIDLLRKALDARGLTSMVERQTAIEAAGGRKVPSLRSLTQEEALAILNQFGQEPQRRSSSGSAWDDRDEDTWIDPL</sequence>
<reference evidence="3" key="1">
    <citation type="journal article" date="2019" name="Int. J. Syst. Evol. Microbiol.">
        <title>The Global Catalogue of Microorganisms (GCM) 10K type strain sequencing project: providing services to taxonomists for standard genome sequencing and annotation.</title>
        <authorList>
            <consortium name="The Broad Institute Genomics Platform"/>
            <consortium name="The Broad Institute Genome Sequencing Center for Infectious Disease"/>
            <person name="Wu L."/>
            <person name="Ma J."/>
        </authorList>
    </citation>
    <scope>NUCLEOTIDE SEQUENCE [LARGE SCALE GENOMIC DNA]</scope>
    <source>
        <strain evidence="3">JCM 13008</strain>
    </source>
</reference>
<dbReference type="Proteomes" id="UP001501581">
    <property type="component" value="Unassembled WGS sequence"/>
</dbReference>
<name>A0ABP4E5W5_9ACTN</name>
<evidence type="ECO:0000256" key="1">
    <source>
        <dbReference type="SAM" id="MobiDB-lite"/>
    </source>
</evidence>
<feature type="compositionally biased region" description="Polar residues" evidence="1">
    <location>
        <begin position="72"/>
        <end position="85"/>
    </location>
</feature>
<dbReference type="EMBL" id="BAAALG010000001">
    <property type="protein sequence ID" value="GAA1089929.1"/>
    <property type="molecule type" value="Genomic_DNA"/>
</dbReference>
<organism evidence="2 3">
    <name type="scientific">Nocardioides dubius</name>
    <dbReference type="NCBI Taxonomy" id="317019"/>
    <lineage>
        <taxon>Bacteria</taxon>
        <taxon>Bacillati</taxon>
        <taxon>Actinomycetota</taxon>
        <taxon>Actinomycetes</taxon>
        <taxon>Propionibacteriales</taxon>
        <taxon>Nocardioidaceae</taxon>
        <taxon>Nocardioides</taxon>
    </lineage>
</organism>
<proteinExistence type="predicted"/>
<evidence type="ECO:0000313" key="2">
    <source>
        <dbReference type="EMBL" id="GAA1089929.1"/>
    </source>
</evidence>